<name>A0A2T0R0A5_9ACTN</name>
<dbReference type="RefSeq" id="WP_106213338.1">
    <property type="nucleotide sequence ID" value="NZ_PVZF01000010.1"/>
</dbReference>
<dbReference type="Proteomes" id="UP000238083">
    <property type="component" value="Unassembled WGS sequence"/>
</dbReference>
<protein>
    <recommendedName>
        <fullName evidence="1">DUF6924 domain-containing protein</fullName>
    </recommendedName>
</protein>
<organism evidence="2 3">
    <name type="scientific">Kineococcus rhizosphaerae</name>
    <dbReference type="NCBI Taxonomy" id="559628"/>
    <lineage>
        <taxon>Bacteria</taxon>
        <taxon>Bacillati</taxon>
        <taxon>Actinomycetota</taxon>
        <taxon>Actinomycetes</taxon>
        <taxon>Kineosporiales</taxon>
        <taxon>Kineosporiaceae</taxon>
        <taxon>Kineococcus</taxon>
    </lineage>
</organism>
<dbReference type="InterPro" id="IPR053832">
    <property type="entry name" value="DUF6924"/>
</dbReference>
<feature type="domain" description="DUF6924" evidence="1">
    <location>
        <begin position="10"/>
        <end position="132"/>
    </location>
</feature>
<comment type="caution">
    <text evidence="2">The sequence shown here is derived from an EMBL/GenBank/DDBJ whole genome shotgun (WGS) entry which is preliminary data.</text>
</comment>
<evidence type="ECO:0000313" key="2">
    <source>
        <dbReference type="EMBL" id="PRY12543.1"/>
    </source>
</evidence>
<dbReference type="AlphaFoldDB" id="A0A2T0R0A5"/>
<dbReference type="Pfam" id="PF21962">
    <property type="entry name" value="DUF6924"/>
    <property type="match status" value="1"/>
</dbReference>
<proteinExistence type="predicted"/>
<accession>A0A2T0R0A5</accession>
<keyword evidence="3" id="KW-1185">Reference proteome</keyword>
<evidence type="ECO:0000259" key="1">
    <source>
        <dbReference type="Pfam" id="PF21962"/>
    </source>
</evidence>
<reference evidence="2 3" key="1">
    <citation type="submission" date="2018-03" db="EMBL/GenBank/DDBJ databases">
        <title>Genomic Encyclopedia of Archaeal and Bacterial Type Strains, Phase II (KMG-II): from individual species to whole genera.</title>
        <authorList>
            <person name="Goeker M."/>
        </authorList>
    </citation>
    <scope>NUCLEOTIDE SEQUENCE [LARGE SCALE GENOMIC DNA]</scope>
    <source>
        <strain evidence="2 3">DSM 19711</strain>
    </source>
</reference>
<dbReference type="EMBL" id="PVZF01000010">
    <property type="protein sequence ID" value="PRY12543.1"/>
    <property type="molecule type" value="Genomic_DNA"/>
</dbReference>
<gene>
    <name evidence="2" type="ORF">CLV37_110103</name>
</gene>
<evidence type="ECO:0000313" key="3">
    <source>
        <dbReference type="Proteomes" id="UP000238083"/>
    </source>
</evidence>
<sequence>MAALSWDRGTLLVRTDFSRPQRWDTLLRALHTPSDEGFTAAFETVDDPEWRDATAEQLIADAPDWALFIVADAVALSSPELPALVISIEDGTARQLRVTPAVMWAVENNLSIANMDWEDFASAADSDGIYRGRT</sequence>